<comment type="cofactor">
    <cofactor evidence="1">
        <name>pyridoxal 5'-phosphate</name>
        <dbReference type="ChEBI" id="CHEBI:597326"/>
    </cofactor>
</comment>
<feature type="domain" description="Aminotransferase class V" evidence="6">
    <location>
        <begin position="58"/>
        <end position="430"/>
    </location>
</feature>
<dbReference type="GO" id="GO:0006534">
    <property type="term" value="P:cysteine metabolic process"/>
    <property type="evidence" value="ECO:0007669"/>
    <property type="project" value="InterPro"/>
</dbReference>
<name>A0A250XQB1_9CHLO</name>
<dbReference type="CDD" id="cd06453">
    <property type="entry name" value="SufS_like"/>
    <property type="match status" value="1"/>
</dbReference>
<dbReference type="InterPro" id="IPR015421">
    <property type="entry name" value="PyrdxlP-dep_Trfase_major"/>
</dbReference>
<comment type="catalytic activity">
    <reaction evidence="5">
        <text>(sulfur carrier)-H + L-cysteine = (sulfur carrier)-SH + L-alanine</text>
        <dbReference type="Rhea" id="RHEA:43892"/>
        <dbReference type="Rhea" id="RHEA-COMP:14737"/>
        <dbReference type="Rhea" id="RHEA-COMP:14739"/>
        <dbReference type="ChEBI" id="CHEBI:29917"/>
        <dbReference type="ChEBI" id="CHEBI:35235"/>
        <dbReference type="ChEBI" id="CHEBI:57972"/>
        <dbReference type="ChEBI" id="CHEBI:64428"/>
        <dbReference type="EC" id="2.8.1.7"/>
    </reaction>
</comment>
<dbReference type="GO" id="GO:0030170">
    <property type="term" value="F:pyridoxal phosphate binding"/>
    <property type="evidence" value="ECO:0007669"/>
    <property type="project" value="InterPro"/>
</dbReference>
<dbReference type="InterPro" id="IPR015424">
    <property type="entry name" value="PyrdxlP-dep_Trfase"/>
</dbReference>
<keyword evidence="8" id="KW-1185">Reference proteome</keyword>
<protein>
    <recommendedName>
        <fullName evidence="2">cysteine desulfurase</fullName>
        <ecNumber evidence="2">2.8.1.7</ecNumber>
    </recommendedName>
</protein>
<dbReference type="GO" id="GO:0031071">
    <property type="term" value="F:cysteine desulfurase activity"/>
    <property type="evidence" value="ECO:0007669"/>
    <property type="project" value="UniProtKB-EC"/>
</dbReference>
<proteinExistence type="predicted"/>
<dbReference type="PANTHER" id="PTHR43586:SF8">
    <property type="entry name" value="CYSTEINE DESULFURASE 1, CHLOROPLASTIC"/>
    <property type="match status" value="1"/>
</dbReference>
<keyword evidence="4" id="KW-0663">Pyridoxal phosphate</keyword>
<evidence type="ECO:0000313" key="7">
    <source>
        <dbReference type="EMBL" id="GAX85245.1"/>
    </source>
</evidence>
<dbReference type="Gene3D" id="3.90.1150.10">
    <property type="entry name" value="Aspartate Aminotransferase, domain 1"/>
    <property type="match status" value="1"/>
</dbReference>
<dbReference type="InterPro" id="IPR015422">
    <property type="entry name" value="PyrdxlP-dep_Trfase_small"/>
</dbReference>
<organism evidence="7 8">
    <name type="scientific">Chlamydomonas eustigma</name>
    <dbReference type="NCBI Taxonomy" id="1157962"/>
    <lineage>
        <taxon>Eukaryota</taxon>
        <taxon>Viridiplantae</taxon>
        <taxon>Chlorophyta</taxon>
        <taxon>core chlorophytes</taxon>
        <taxon>Chlorophyceae</taxon>
        <taxon>CS clade</taxon>
        <taxon>Chlamydomonadales</taxon>
        <taxon>Chlamydomonadaceae</taxon>
        <taxon>Chlamydomonas</taxon>
    </lineage>
</organism>
<dbReference type="Proteomes" id="UP000232323">
    <property type="component" value="Unassembled WGS sequence"/>
</dbReference>
<reference evidence="7 8" key="1">
    <citation type="submission" date="2017-08" db="EMBL/GenBank/DDBJ databases">
        <title>Acidophilic green algal genome provides insights into adaptation to an acidic environment.</title>
        <authorList>
            <person name="Hirooka S."/>
            <person name="Hirose Y."/>
            <person name="Kanesaki Y."/>
            <person name="Higuchi S."/>
            <person name="Fujiwara T."/>
            <person name="Onuma R."/>
            <person name="Era A."/>
            <person name="Ohbayashi R."/>
            <person name="Uzuka A."/>
            <person name="Nozaki H."/>
            <person name="Yoshikawa H."/>
            <person name="Miyagishima S.Y."/>
        </authorList>
    </citation>
    <scope>NUCLEOTIDE SEQUENCE [LARGE SCALE GENOMIC DNA]</scope>
    <source>
        <strain evidence="7 8">NIES-2499</strain>
    </source>
</reference>
<dbReference type="SUPFAM" id="SSF53383">
    <property type="entry name" value="PLP-dependent transferases"/>
    <property type="match status" value="1"/>
</dbReference>
<evidence type="ECO:0000256" key="2">
    <source>
        <dbReference type="ARBA" id="ARBA00012239"/>
    </source>
</evidence>
<comment type="caution">
    <text evidence="7">The sequence shown here is derived from an EMBL/GenBank/DDBJ whole genome shotgun (WGS) entry which is preliminary data.</text>
</comment>
<dbReference type="EMBL" id="BEGY01000158">
    <property type="protein sequence ID" value="GAX85245.1"/>
    <property type="molecule type" value="Genomic_DNA"/>
</dbReference>
<evidence type="ECO:0000256" key="1">
    <source>
        <dbReference type="ARBA" id="ARBA00001933"/>
    </source>
</evidence>
<dbReference type="InterPro" id="IPR000192">
    <property type="entry name" value="Aminotrans_V_dom"/>
</dbReference>
<sequence length="444" mass="49114">MINILEYRFQRFLLQRSAARTLAVSTKAVAAPHDVHLASQVRGNFPILHQEVNGKPLIYLDNAATSQKPTVVIDAMDDYYRRYNSNVHRGVHYLSALATGAFEDARATVARFINARSHREVVYTRNASEAINLVAYSWGLHNLRAGDEIVLSVAEHHSNLVPWQLVAQKTGAVIRHVQLTADTQELDMQHYKQLLSPKTRLVSLVHVSNMLGSVLDTDFVVEEAKKVGAMVLLDCCQSVPHMPVDVQALGADWIVGSAHKLCGPTGIGFLWGKEEVLESMPPWMGGGEMIQDVFLDHSTYAPPPARFEAGTPAIAEAIGLGAACKYLEELGMQRVHDYEVQVGRYLYEGLSKVPRITIYGPQPSRRRAALCAFNVDGLHATDVSTMLDLSGVAVRSGHHCTQPLHRYLGINASARASLYIYNTEEEVDEFIKELENVISFFASA</sequence>
<evidence type="ECO:0000313" key="8">
    <source>
        <dbReference type="Proteomes" id="UP000232323"/>
    </source>
</evidence>
<dbReference type="Gene3D" id="3.40.640.10">
    <property type="entry name" value="Type I PLP-dependent aspartate aminotransferase-like (Major domain)"/>
    <property type="match status" value="1"/>
</dbReference>
<dbReference type="AlphaFoldDB" id="A0A250XQB1"/>
<dbReference type="Pfam" id="PF00266">
    <property type="entry name" value="Aminotran_5"/>
    <property type="match status" value="1"/>
</dbReference>
<evidence type="ECO:0000256" key="5">
    <source>
        <dbReference type="ARBA" id="ARBA00050776"/>
    </source>
</evidence>
<keyword evidence="3" id="KW-0808">Transferase</keyword>
<dbReference type="EC" id="2.8.1.7" evidence="2"/>
<dbReference type="PANTHER" id="PTHR43586">
    <property type="entry name" value="CYSTEINE DESULFURASE"/>
    <property type="match status" value="1"/>
</dbReference>
<evidence type="ECO:0000259" key="6">
    <source>
        <dbReference type="Pfam" id="PF00266"/>
    </source>
</evidence>
<accession>A0A250XQB1</accession>
<dbReference type="InterPro" id="IPR010970">
    <property type="entry name" value="Cys_dSase_SufS"/>
</dbReference>
<dbReference type="OrthoDB" id="420046at2759"/>
<dbReference type="STRING" id="1157962.A0A250XQB1"/>
<evidence type="ECO:0000256" key="3">
    <source>
        <dbReference type="ARBA" id="ARBA00022679"/>
    </source>
</evidence>
<evidence type="ECO:0000256" key="4">
    <source>
        <dbReference type="ARBA" id="ARBA00022898"/>
    </source>
</evidence>
<gene>
    <name evidence="7" type="ORF">CEUSTIGMA_g12665.t1</name>
</gene>
<dbReference type="NCBIfam" id="TIGR01979">
    <property type="entry name" value="sufS"/>
    <property type="match status" value="1"/>
</dbReference>